<accession>A0ABN2DMI2</accession>
<evidence type="ECO:0000313" key="2">
    <source>
        <dbReference type="Proteomes" id="UP001501470"/>
    </source>
</evidence>
<dbReference type="Proteomes" id="UP001501470">
    <property type="component" value="Unassembled WGS sequence"/>
</dbReference>
<dbReference type="EMBL" id="BAAAQD010000079">
    <property type="protein sequence ID" value="GAA1578718.1"/>
    <property type="molecule type" value="Genomic_DNA"/>
</dbReference>
<organism evidence="1 2">
    <name type="scientific">Dactylosporangium maewongense</name>
    <dbReference type="NCBI Taxonomy" id="634393"/>
    <lineage>
        <taxon>Bacteria</taxon>
        <taxon>Bacillati</taxon>
        <taxon>Actinomycetota</taxon>
        <taxon>Actinomycetes</taxon>
        <taxon>Micromonosporales</taxon>
        <taxon>Micromonosporaceae</taxon>
        <taxon>Dactylosporangium</taxon>
    </lineage>
</organism>
<name>A0ABN2DMI2_9ACTN</name>
<comment type="caution">
    <text evidence="1">The sequence shown here is derived from an EMBL/GenBank/DDBJ whole genome shotgun (WGS) entry which is preliminary data.</text>
</comment>
<dbReference type="RefSeq" id="WP_344516047.1">
    <property type="nucleotide sequence ID" value="NZ_BAAAQD010000079.1"/>
</dbReference>
<gene>
    <name evidence="1" type="ORF">GCM10009827_120290</name>
</gene>
<keyword evidence="2" id="KW-1185">Reference proteome</keyword>
<proteinExistence type="predicted"/>
<evidence type="ECO:0000313" key="1">
    <source>
        <dbReference type="EMBL" id="GAA1578718.1"/>
    </source>
</evidence>
<sequence length="195" mass="20978">MLDQSSRHIEYTAGSMHIRGRTILLACIDEYGPFALGVLVDEELLSSGLSRVVAGLSPLASDHAEVFELRSAYPREDGQHVVETFPAHTPGKSSALVALRPSPAVPSELQLAPPDHAADGLPPLLPQPGLRYRDGSVAHHRGEYVAPGRRVVTGTWRYPSPKVCRDDRTTGAWIGPPDQPAEQVLVCVSCGLDCT</sequence>
<reference evidence="2" key="1">
    <citation type="journal article" date="2019" name="Int. J. Syst. Evol. Microbiol.">
        <title>The Global Catalogue of Microorganisms (GCM) 10K type strain sequencing project: providing services to taxonomists for standard genome sequencing and annotation.</title>
        <authorList>
            <consortium name="The Broad Institute Genomics Platform"/>
            <consortium name="The Broad Institute Genome Sequencing Center for Infectious Disease"/>
            <person name="Wu L."/>
            <person name="Ma J."/>
        </authorList>
    </citation>
    <scope>NUCLEOTIDE SEQUENCE [LARGE SCALE GENOMIC DNA]</scope>
    <source>
        <strain evidence="2">JCM 15933</strain>
    </source>
</reference>
<protein>
    <submittedName>
        <fullName evidence="1">Uncharacterized protein</fullName>
    </submittedName>
</protein>